<proteinExistence type="predicted"/>
<evidence type="ECO:0000256" key="1">
    <source>
        <dbReference type="ARBA" id="ARBA00022714"/>
    </source>
</evidence>
<keyword evidence="4" id="KW-0408">Iron</keyword>
<sequence>MLQFESQPLSDLAESLRTVRQAKTFNNPERFIEGWYWAIRSKDLKIGQVKPITLQGRDLAIYRGTDGKVMALDAYCPHMGAHLAEGKVEGNALRCFFHNWKYDDRGLCVESPGLDRTIPAKVRSWPTSETYGLVWVWTGETPRHPVPYVPELAGKDCDAGFGLGFRKNCHPNVVMINAIDAHHFNTVHNLPVEVKFEKEILNENAIIFHNMTRGGDQSWFIKLIRPLYQNEITYKMCYWYGSTGTVTVGPDFLHFHIMFSIRLKADGKAEGQTIAITEKRPGLWGWLFNRIVLWITLLVGNYFAKGDTKLFETIKFDLKTPTLADQSIIEFIEQVETQKPLKWETWETVEHLS</sequence>
<accession>A0ABS3FLL1</accession>
<dbReference type="EMBL" id="JAFLQW010000058">
    <property type="protein sequence ID" value="MBO0347984.1"/>
    <property type="molecule type" value="Genomic_DNA"/>
</dbReference>
<gene>
    <name evidence="7" type="ORF">J0895_02460</name>
</gene>
<evidence type="ECO:0000313" key="8">
    <source>
        <dbReference type="Proteomes" id="UP000664844"/>
    </source>
</evidence>
<feature type="domain" description="Rieske" evidence="6">
    <location>
        <begin position="36"/>
        <end position="136"/>
    </location>
</feature>
<dbReference type="Pfam" id="PF00355">
    <property type="entry name" value="Rieske"/>
    <property type="match status" value="1"/>
</dbReference>
<dbReference type="InterPro" id="IPR036922">
    <property type="entry name" value="Rieske_2Fe-2S_sf"/>
</dbReference>
<dbReference type="PROSITE" id="PS51296">
    <property type="entry name" value="RIESKE"/>
    <property type="match status" value="1"/>
</dbReference>
<dbReference type="InterPro" id="IPR017941">
    <property type="entry name" value="Rieske_2Fe-2S"/>
</dbReference>
<dbReference type="PANTHER" id="PTHR21266:SF60">
    <property type="entry name" value="3-KETOSTEROID-9-ALPHA-MONOOXYGENASE, OXYGENASE COMPONENT"/>
    <property type="match status" value="1"/>
</dbReference>
<keyword evidence="5" id="KW-0411">Iron-sulfur</keyword>
<evidence type="ECO:0000256" key="5">
    <source>
        <dbReference type="ARBA" id="ARBA00023014"/>
    </source>
</evidence>
<dbReference type="RefSeq" id="WP_207086556.1">
    <property type="nucleotide sequence ID" value="NZ_JAFLQW010000058.1"/>
</dbReference>
<evidence type="ECO:0000256" key="4">
    <source>
        <dbReference type="ARBA" id="ARBA00023004"/>
    </source>
</evidence>
<name>A0ABS3FLL1_9CYAN</name>
<reference evidence="7 8" key="1">
    <citation type="submission" date="2021-03" db="EMBL/GenBank/DDBJ databases">
        <title>Metabolic Capacity of the Antarctic Cyanobacterium Phormidium pseudopriestleyi that Sustains Oxygenic Photosynthesis in the Presence of Hydrogen Sulfide.</title>
        <authorList>
            <person name="Lumian J.E."/>
            <person name="Jungblut A.D."/>
            <person name="Dillon M.L."/>
            <person name="Hawes I."/>
            <person name="Doran P.T."/>
            <person name="Mackey T.J."/>
            <person name="Dick G.J."/>
            <person name="Grettenberger C.L."/>
            <person name="Sumner D.Y."/>
        </authorList>
    </citation>
    <scope>NUCLEOTIDE SEQUENCE [LARGE SCALE GENOMIC DNA]</scope>
    <source>
        <strain evidence="7 8">FRX01</strain>
    </source>
</reference>
<dbReference type="SUPFAM" id="SSF50022">
    <property type="entry name" value="ISP domain"/>
    <property type="match status" value="1"/>
</dbReference>
<evidence type="ECO:0000313" key="7">
    <source>
        <dbReference type="EMBL" id="MBO0347984.1"/>
    </source>
</evidence>
<keyword evidence="1" id="KW-0001">2Fe-2S</keyword>
<evidence type="ECO:0000256" key="3">
    <source>
        <dbReference type="ARBA" id="ARBA00023002"/>
    </source>
</evidence>
<organism evidence="7 8">
    <name type="scientific">Phormidium pseudopriestleyi FRX01</name>
    <dbReference type="NCBI Taxonomy" id="1759528"/>
    <lineage>
        <taxon>Bacteria</taxon>
        <taxon>Bacillati</taxon>
        <taxon>Cyanobacteriota</taxon>
        <taxon>Cyanophyceae</taxon>
        <taxon>Oscillatoriophycideae</taxon>
        <taxon>Oscillatoriales</taxon>
        <taxon>Oscillatoriaceae</taxon>
        <taxon>Phormidium</taxon>
    </lineage>
</organism>
<dbReference type="GO" id="GO:0051213">
    <property type="term" value="F:dioxygenase activity"/>
    <property type="evidence" value="ECO:0007669"/>
    <property type="project" value="UniProtKB-KW"/>
</dbReference>
<dbReference type="InterPro" id="IPR050584">
    <property type="entry name" value="Cholesterol_7-desaturase"/>
</dbReference>
<keyword evidence="7" id="KW-0223">Dioxygenase</keyword>
<dbReference type="Proteomes" id="UP000664844">
    <property type="component" value="Unassembled WGS sequence"/>
</dbReference>
<dbReference type="Gene3D" id="2.102.10.10">
    <property type="entry name" value="Rieske [2Fe-2S] iron-sulphur domain"/>
    <property type="match status" value="1"/>
</dbReference>
<dbReference type="PANTHER" id="PTHR21266">
    <property type="entry name" value="IRON-SULFUR DOMAIN CONTAINING PROTEIN"/>
    <property type="match status" value="1"/>
</dbReference>
<keyword evidence="3" id="KW-0560">Oxidoreductase</keyword>
<comment type="caution">
    <text evidence="7">The sequence shown here is derived from an EMBL/GenBank/DDBJ whole genome shotgun (WGS) entry which is preliminary data.</text>
</comment>
<protein>
    <submittedName>
        <fullName evidence="7">Aromatic ring-hydroxylating dioxygenase subunit alpha</fullName>
    </submittedName>
</protein>
<evidence type="ECO:0000256" key="2">
    <source>
        <dbReference type="ARBA" id="ARBA00022723"/>
    </source>
</evidence>
<keyword evidence="2" id="KW-0479">Metal-binding</keyword>
<keyword evidence="8" id="KW-1185">Reference proteome</keyword>
<evidence type="ECO:0000259" key="6">
    <source>
        <dbReference type="PROSITE" id="PS51296"/>
    </source>
</evidence>